<dbReference type="Pfam" id="PF00484">
    <property type="entry name" value="Pro_CA"/>
    <property type="match status" value="1"/>
</dbReference>
<feature type="transmembrane region" description="Helical" evidence="12">
    <location>
        <begin position="248"/>
        <end position="271"/>
    </location>
</feature>
<evidence type="ECO:0000256" key="9">
    <source>
        <dbReference type="ARBA" id="ARBA00024993"/>
    </source>
</evidence>
<dbReference type="EC" id="4.2.1.1" evidence="3"/>
<feature type="transmembrane region" description="Helical" evidence="12">
    <location>
        <begin position="205"/>
        <end position="222"/>
    </location>
</feature>
<keyword evidence="6 12" id="KW-1133">Transmembrane helix</keyword>
<feature type="binding site" evidence="11">
    <location>
        <position position="582"/>
    </location>
    <ligand>
        <name>Zn(2+)</name>
        <dbReference type="ChEBI" id="CHEBI:29105"/>
    </ligand>
</feature>
<evidence type="ECO:0000256" key="6">
    <source>
        <dbReference type="ARBA" id="ARBA00022989"/>
    </source>
</evidence>
<comment type="subcellular location">
    <subcellularLocation>
        <location evidence="1">Membrane</location>
        <topology evidence="1">Multi-pass membrane protein</topology>
    </subcellularLocation>
</comment>
<dbReference type="GO" id="GO:0015976">
    <property type="term" value="P:carbon utilization"/>
    <property type="evidence" value="ECO:0007669"/>
    <property type="project" value="InterPro"/>
</dbReference>
<proteinExistence type="inferred from homology"/>
<evidence type="ECO:0000313" key="15">
    <source>
        <dbReference type="Proteomes" id="UP000199501"/>
    </source>
</evidence>
<comment type="catalytic activity">
    <reaction evidence="10">
        <text>hydrogencarbonate + H(+) = CO2 + H2O</text>
        <dbReference type="Rhea" id="RHEA:10748"/>
        <dbReference type="ChEBI" id="CHEBI:15377"/>
        <dbReference type="ChEBI" id="CHEBI:15378"/>
        <dbReference type="ChEBI" id="CHEBI:16526"/>
        <dbReference type="ChEBI" id="CHEBI:17544"/>
        <dbReference type="EC" id="4.2.1.1"/>
    </reaction>
</comment>
<evidence type="ECO:0000256" key="5">
    <source>
        <dbReference type="ARBA" id="ARBA00022833"/>
    </source>
</evidence>
<feature type="transmembrane region" description="Helical" evidence="12">
    <location>
        <begin position="30"/>
        <end position="48"/>
    </location>
</feature>
<feature type="binding site" evidence="11">
    <location>
        <position position="640"/>
    </location>
    <ligand>
        <name>Zn(2+)</name>
        <dbReference type="ChEBI" id="CHEBI:29105"/>
    </ligand>
</feature>
<feature type="transmembrane region" description="Helical" evidence="12">
    <location>
        <begin position="175"/>
        <end position="193"/>
    </location>
</feature>
<feature type="binding site" evidence="11">
    <location>
        <position position="580"/>
    </location>
    <ligand>
        <name>Zn(2+)</name>
        <dbReference type="ChEBI" id="CHEBI:29105"/>
    </ligand>
</feature>
<feature type="transmembrane region" description="Helical" evidence="12">
    <location>
        <begin position="131"/>
        <end position="155"/>
    </location>
</feature>
<dbReference type="InterPro" id="IPR001765">
    <property type="entry name" value="Carbonic_anhydrase"/>
</dbReference>
<dbReference type="SUPFAM" id="SSF53056">
    <property type="entry name" value="beta-carbonic anhydrase, cab"/>
    <property type="match status" value="1"/>
</dbReference>
<dbReference type="PANTHER" id="PTHR11814">
    <property type="entry name" value="SULFATE TRANSPORTER"/>
    <property type="match status" value="1"/>
</dbReference>
<comment type="function">
    <text evidence="9">Catalyzes the reversible hydration of carbon dioxide to form bicarbonate.</text>
</comment>
<dbReference type="InterPro" id="IPR015892">
    <property type="entry name" value="Carbonic_anhydrase_CS"/>
</dbReference>
<dbReference type="Gene3D" id="3.40.1050.10">
    <property type="entry name" value="Carbonic anhydrase"/>
    <property type="match status" value="1"/>
</dbReference>
<protein>
    <recommendedName>
        <fullName evidence="3">carbonic anhydrase</fullName>
        <ecNumber evidence="3">4.2.1.1</ecNumber>
    </recommendedName>
</protein>
<keyword evidence="4 12" id="KW-0812">Transmembrane</keyword>
<evidence type="ECO:0000256" key="3">
    <source>
        <dbReference type="ARBA" id="ARBA00012925"/>
    </source>
</evidence>
<dbReference type="RefSeq" id="WP_091448370.1">
    <property type="nucleotide sequence ID" value="NZ_FMZZ01000001.1"/>
</dbReference>
<evidence type="ECO:0000256" key="11">
    <source>
        <dbReference type="PIRSR" id="PIRSR601765-1"/>
    </source>
</evidence>
<dbReference type="InterPro" id="IPR011547">
    <property type="entry name" value="SLC26A/SulP_dom"/>
</dbReference>
<dbReference type="GO" id="GO:0004089">
    <property type="term" value="F:carbonate dehydratase activity"/>
    <property type="evidence" value="ECO:0007669"/>
    <property type="project" value="UniProtKB-EC"/>
</dbReference>
<feature type="transmembrane region" description="Helical" evidence="12">
    <location>
        <begin position="55"/>
        <end position="77"/>
    </location>
</feature>
<dbReference type="GO" id="GO:0016020">
    <property type="term" value="C:membrane"/>
    <property type="evidence" value="ECO:0007669"/>
    <property type="project" value="UniProtKB-SubCell"/>
</dbReference>
<keyword evidence="15" id="KW-1185">Reference proteome</keyword>
<dbReference type="SMART" id="SM00947">
    <property type="entry name" value="Pro_CA"/>
    <property type="match status" value="1"/>
</dbReference>
<reference evidence="15" key="1">
    <citation type="submission" date="2016-10" db="EMBL/GenBank/DDBJ databases">
        <authorList>
            <person name="Varghese N."/>
            <person name="Submissions S."/>
        </authorList>
    </citation>
    <scope>NUCLEOTIDE SEQUENCE [LARGE SCALE GENOMIC DNA]</scope>
    <source>
        <strain evidence="15">IBRC-M 10403</strain>
    </source>
</reference>
<comment type="similarity">
    <text evidence="2">Belongs to the beta-class carbonic anhydrase family.</text>
</comment>
<gene>
    <name evidence="14" type="ORF">SAMN05216174_101933</name>
</gene>
<keyword evidence="5 11" id="KW-0862">Zinc</keyword>
<feature type="transmembrane region" description="Helical" evidence="12">
    <location>
        <begin position="381"/>
        <end position="410"/>
    </location>
</feature>
<evidence type="ECO:0000256" key="8">
    <source>
        <dbReference type="ARBA" id="ARBA00023239"/>
    </source>
</evidence>
<feature type="transmembrane region" description="Helical" evidence="12">
    <location>
        <begin position="331"/>
        <end position="360"/>
    </location>
</feature>
<evidence type="ECO:0000256" key="12">
    <source>
        <dbReference type="SAM" id="Phobius"/>
    </source>
</evidence>
<dbReference type="GO" id="GO:0008270">
    <property type="term" value="F:zinc ion binding"/>
    <property type="evidence" value="ECO:0007669"/>
    <property type="project" value="InterPro"/>
</dbReference>
<dbReference type="GO" id="GO:0055085">
    <property type="term" value="P:transmembrane transport"/>
    <property type="evidence" value="ECO:0007669"/>
    <property type="project" value="InterPro"/>
</dbReference>
<sequence>MGSVRTNGHAHAPPRDRLRQWLSQDARYDFSASLVVFLIAVPLSLGIAAASGAPVLAGLIAAVIGGVVAGALGGSPLQVSGPAAGLTVVVAELVNQFGWAATCAITVLAGALQLLLGACRIGRAALAVSPTVVHAMLAGIGVTIVLGQLHVLLGGAPGTSAWENVRDLPGQIADFNNSAAILGLLVIATLVVWPKLPAKFQVAPGPLVAVVLATVLASIAPFDAARVSLPESPLAAIQLPELPEQGQWGAFAVGVLTMTIIASVESLLSAVSVDKLRQGHRSDLNRELIGQGSANIASGMLGGLPVTGVIVRSSTNVAAGARTRASAVLHGIWVMLFTVLLVSLVERIPMAALAGLLVVIGTKLVRGNDIRAARQHGELHVYLITIAGVVLLNLLEGVLIGLAVAMLGMLRRVVWARVRVEQDGDSDDEGRPNYAVIVEGTLSFLSVPRLSRVLAQVPDGTAVHLELVVDYLDHAAYEHLSAWQRQHEDTGGVVVVDEIGGPGTDSRRGVPRWFSPWSHWQGSEPVVIPRQTRGDDRHDNALRPLVTGAREYHRRGAPAMRPHLKKLAGAQSPHAVFLTCADSRVVPNVITASGPGDLFTIRNVGNLVPDPLLTGDMSVHAGVRYALDNLGVPTLVVCGHSGCGAMTALLNGPDGDDPIAQWLRWGRPSLEAWRSGHPLGKRAAIEGWSEVDQLAMVNVAVQLEALRAIPGVAESGVRLVGLFFDIPTGNLLMLDGDQFCPMPGTSAALTC</sequence>
<feature type="binding site" evidence="11">
    <location>
        <position position="643"/>
    </location>
    <ligand>
        <name>Zn(2+)</name>
        <dbReference type="ChEBI" id="CHEBI:29105"/>
    </ligand>
</feature>
<name>A0A1G6KJ40_9PSEU</name>
<keyword evidence="8" id="KW-0456">Lyase</keyword>
<dbReference type="Pfam" id="PF00916">
    <property type="entry name" value="Sulfate_transp"/>
    <property type="match status" value="1"/>
</dbReference>
<dbReference type="EMBL" id="FMZZ01000001">
    <property type="protein sequence ID" value="SDC30811.1"/>
    <property type="molecule type" value="Genomic_DNA"/>
</dbReference>
<accession>A0A1G6KJ40</accession>
<organism evidence="14 15">
    <name type="scientific">Actinokineospora iranica</name>
    <dbReference type="NCBI Taxonomy" id="1271860"/>
    <lineage>
        <taxon>Bacteria</taxon>
        <taxon>Bacillati</taxon>
        <taxon>Actinomycetota</taxon>
        <taxon>Actinomycetes</taxon>
        <taxon>Pseudonocardiales</taxon>
        <taxon>Pseudonocardiaceae</taxon>
        <taxon>Actinokineospora</taxon>
    </lineage>
</organism>
<dbReference type="STRING" id="1271860.SAMN05216174_101933"/>
<dbReference type="OrthoDB" id="9771198at2"/>
<dbReference type="InterPro" id="IPR001902">
    <property type="entry name" value="SLC26A/SulP_fam"/>
</dbReference>
<evidence type="ECO:0000256" key="4">
    <source>
        <dbReference type="ARBA" id="ARBA00022692"/>
    </source>
</evidence>
<dbReference type="Proteomes" id="UP000199501">
    <property type="component" value="Unassembled WGS sequence"/>
</dbReference>
<evidence type="ECO:0000259" key="13">
    <source>
        <dbReference type="Pfam" id="PF00916"/>
    </source>
</evidence>
<dbReference type="AlphaFoldDB" id="A0A1G6KJ40"/>
<evidence type="ECO:0000256" key="7">
    <source>
        <dbReference type="ARBA" id="ARBA00023136"/>
    </source>
</evidence>
<dbReference type="InterPro" id="IPR036874">
    <property type="entry name" value="Carbonic_anhydrase_sf"/>
</dbReference>
<evidence type="ECO:0000256" key="1">
    <source>
        <dbReference type="ARBA" id="ARBA00004141"/>
    </source>
</evidence>
<evidence type="ECO:0000313" key="14">
    <source>
        <dbReference type="EMBL" id="SDC30811.1"/>
    </source>
</evidence>
<dbReference type="PROSITE" id="PS00704">
    <property type="entry name" value="PROK_CO2_ANHYDRASE_1"/>
    <property type="match status" value="1"/>
</dbReference>
<evidence type="ECO:0000256" key="2">
    <source>
        <dbReference type="ARBA" id="ARBA00006217"/>
    </source>
</evidence>
<keyword evidence="11" id="KW-0479">Metal-binding</keyword>
<evidence type="ECO:0000256" key="10">
    <source>
        <dbReference type="ARBA" id="ARBA00048348"/>
    </source>
</evidence>
<keyword evidence="7 12" id="KW-0472">Membrane</keyword>
<comment type="cofactor">
    <cofactor evidence="11">
        <name>Zn(2+)</name>
        <dbReference type="ChEBI" id="CHEBI:29105"/>
    </cofactor>
    <text evidence="11">Binds 1 zinc ion per subunit.</text>
</comment>
<feature type="domain" description="SLC26A/SulP transporter" evidence="13">
    <location>
        <begin position="29"/>
        <end position="377"/>
    </location>
</feature>
<feature type="transmembrane region" description="Helical" evidence="12">
    <location>
        <begin position="97"/>
        <end position="119"/>
    </location>
</feature>